<dbReference type="Gene3D" id="3.40.1370.10">
    <property type="match status" value="1"/>
</dbReference>
<dbReference type="InterPro" id="IPR002136">
    <property type="entry name" value="Ribosomal_uL4"/>
</dbReference>
<evidence type="ECO:0000256" key="1">
    <source>
        <dbReference type="ARBA" id="ARBA00010528"/>
    </source>
</evidence>
<dbReference type="Pfam" id="PF00573">
    <property type="entry name" value="Ribosomal_L4"/>
    <property type="match status" value="1"/>
</dbReference>
<gene>
    <name evidence="6" type="ORF">GPU96_08g15300</name>
    <name evidence="7" type="ORF">PFJ87_08g00960</name>
</gene>
<dbReference type="InterPro" id="IPR045240">
    <property type="entry name" value="Ribosomal_uL4_euk/arch"/>
</dbReference>
<evidence type="ECO:0000256" key="3">
    <source>
        <dbReference type="ARBA" id="ARBA00023274"/>
    </source>
</evidence>
<evidence type="ECO:0000313" key="9">
    <source>
        <dbReference type="Proteomes" id="UP001217963"/>
    </source>
</evidence>
<evidence type="ECO:0000256" key="2">
    <source>
        <dbReference type="ARBA" id="ARBA00022980"/>
    </source>
</evidence>
<dbReference type="Proteomes" id="UP001059546">
    <property type="component" value="Chromosome VIII"/>
</dbReference>
<reference evidence="7 9" key="2">
    <citation type="submission" date="2023-02" db="EMBL/GenBank/DDBJ databases">
        <title>Encephalitozoon hellem ATCC 50451 complete genome.</title>
        <authorList>
            <person name="Mascarenhas dos Santos A.C."/>
            <person name="Julian A.T."/>
            <person name="Pombert J.-F."/>
        </authorList>
    </citation>
    <scope>NUCLEOTIDE SEQUENCE [LARGE SCALE GENOMIC DNA]</scope>
    <source>
        <strain evidence="7 9">ATCC 50451</strain>
    </source>
</reference>
<sequence>MKQQINCYEVDGVTVKKTLDLPEVFSVPVRQDLVLKTYSLYRMKTRQPYAVSKYAGMQHSAESWGTGRAIARVPRVKGGGTRRAGQGAFANFCRKGRMAHPTKTHRRWARKVVENTKRIAEAMAVAASAQTSLVEARGHRISGVKMLPIIVSDGIRDVKKTKDALQILKDLNMKEELKRVENSRGIRCGKGKMRNRRYTQRKGILIVHGESSELLAFRNIRGVDQMSIDNLDLLELAPGGMPGRLIIWTESAFEKLDKIFGGVEREAELTPGFKLPNKIVTHDDLEELFYSDAVQSILDEPLFVGRTELKLSDEEMEERLRFIKKFDASAIRSTN</sequence>
<evidence type="ECO:0000313" key="6">
    <source>
        <dbReference type="EMBL" id="UTX43758.1"/>
    </source>
</evidence>
<keyword evidence="3" id="KW-0687">Ribonucleoprotein</keyword>
<evidence type="ECO:0000256" key="4">
    <source>
        <dbReference type="ARBA" id="ARBA00035244"/>
    </source>
</evidence>
<dbReference type="GO" id="GO:0006412">
    <property type="term" value="P:translation"/>
    <property type="evidence" value="ECO:0007669"/>
    <property type="project" value="InterPro"/>
</dbReference>
<dbReference type="GO" id="GO:0003735">
    <property type="term" value="F:structural constituent of ribosome"/>
    <property type="evidence" value="ECO:0007669"/>
    <property type="project" value="InterPro"/>
</dbReference>
<name>A0A9Q9CDA4_ENCHE</name>
<keyword evidence="9" id="KW-1185">Reference proteome</keyword>
<dbReference type="FunFam" id="3.40.1370.10:FF:000011">
    <property type="entry name" value="50S ribosomal protein L4"/>
    <property type="match status" value="1"/>
</dbReference>
<organism evidence="6 8">
    <name type="scientific">Encephalitozoon hellem</name>
    <name type="common">Microsporidian parasite</name>
    <dbReference type="NCBI Taxonomy" id="27973"/>
    <lineage>
        <taxon>Eukaryota</taxon>
        <taxon>Fungi</taxon>
        <taxon>Fungi incertae sedis</taxon>
        <taxon>Microsporidia</taxon>
        <taxon>Unikaryonidae</taxon>
        <taxon>Encephalitozoon</taxon>
    </lineage>
</organism>
<evidence type="ECO:0000313" key="8">
    <source>
        <dbReference type="Proteomes" id="UP001059546"/>
    </source>
</evidence>
<dbReference type="SUPFAM" id="SSF52166">
    <property type="entry name" value="Ribosomal protein L4"/>
    <property type="match status" value="1"/>
</dbReference>
<proteinExistence type="inferred from homology"/>
<comment type="similarity">
    <text evidence="1">Belongs to the universal ribosomal protein uL4 family.</text>
</comment>
<evidence type="ECO:0000256" key="5">
    <source>
        <dbReference type="ARBA" id="ARBA00035353"/>
    </source>
</evidence>
<accession>A0A9Q9CDA4</accession>
<dbReference type="EMBL" id="CP119069">
    <property type="protein sequence ID" value="WEL39236.1"/>
    <property type="molecule type" value="Genomic_DNA"/>
</dbReference>
<dbReference type="Proteomes" id="UP001217963">
    <property type="component" value="Chromosome VIII"/>
</dbReference>
<dbReference type="GO" id="GO:0005840">
    <property type="term" value="C:ribosome"/>
    <property type="evidence" value="ECO:0007669"/>
    <property type="project" value="UniProtKB-KW"/>
</dbReference>
<dbReference type="GO" id="GO:1990904">
    <property type="term" value="C:ribonucleoprotein complex"/>
    <property type="evidence" value="ECO:0007669"/>
    <property type="project" value="UniProtKB-KW"/>
</dbReference>
<reference evidence="6" key="1">
    <citation type="submission" date="2021-05" db="EMBL/GenBank/DDBJ databases">
        <title>Encephalitozoon hellem ATCC 50604 Complete Genome.</title>
        <authorList>
            <person name="Mascarenhas dos Santos A.C."/>
            <person name="Julian A.T."/>
            <person name="Pombert J.-F."/>
        </authorList>
    </citation>
    <scope>NUCLEOTIDE SEQUENCE</scope>
    <source>
        <strain evidence="6">ATCC 50604</strain>
    </source>
</reference>
<protein>
    <recommendedName>
        <fullName evidence="4">Large ribosomal subunit protein uL4</fullName>
    </recommendedName>
    <alternativeName>
        <fullName evidence="5">60S ribosomal protein L4</fullName>
    </alternativeName>
</protein>
<dbReference type="AlphaFoldDB" id="A0A9Q9CDA4"/>
<dbReference type="OrthoDB" id="10259785at2759"/>
<dbReference type="InterPro" id="IPR023574">
    <property type="entry name" value="Ribosomal_uL4_dom_sf"/>
</dbReference>
<keyword evidence="2 6" id="KW-0689">Ribosomal protein</keyword>
<dbReference type="EMBL" id="CP075154">
    <property type="protein sequence ID" value="UTX43758.1"/>
    <property type="molecule type" value="Genomic_DNA"/>
</dbReference>
<dbReference type="PANTHER" id="PTHR19431">
    <property type="entry name" value="60S RIBOSOMAL PROTEIN L4"/>
    <property type="match status" value="1"/>
</dbReference>
<evidence type="ECO:0000313" key="7">
    <source>
        <dbReference type="EMBL" id="WEL39236.1"/>
    </source>
</evidence>